<dbReference type="GO" id="GO:0016787">
    <property type="term" value="F:hydrolase activity"/>
    <property type="evidence" value="ECO:0007669"/>
    <property type="project" value="UniProtKB-KW"/>
</dbReference>
<feature type="transmembrane region" description="Helical" evidence="1">
    <location>
        <begin position="136"/>
        <end position="154"/>
    </location>
</feature>
<keyword evidence="1" id="KW-0472">Membrane</keyword>
<feature type="transmembrane region" description="Helical" evidence="1">
    <location>
        <begin position="297"/>
        <end position="322"/>
    </location>
</feature>
<accession>A0A2K2G177</accession>
<comment type="caution">
    <text evidence="2">The sequence shown here is derived from an EMBL/GenBank/DDBJ whole genome shotgun (WGS) entry which is preliminary data.</text>
</comment>
<reference evidence="2 3" key="1">
    <citation type="submission" date="2016-05" db="EMBL/GenBank/DDBJ databases">
        <title>Complete genome sequence of Novosphingobium guangzhouense SA925(T).</title>
        <authorList>
            <person name="Sha S."/>
        </authorList>
    </citation>
    <scope>NUCLEOTIDE SEQUENCE [LARGE SCALE GENOMIC DNA]</scope>
    <source>
        <strain evidence="2 3">SA925</strain>
    </source>
</reference>
<dbReference type="Proteomes" id="UP000236327">
    <property type="component" value="Unassembled WGS sequence"/>
</dbReference>
<keyword evidence="3" id="KW-1185">Reference proteome</keyword>
<feature type="transmembrane region" description="Helical" evidence="1">
    <location>
        <begin position="252"/>
        <end position="277"/>
    </location>
</feature>
<feature type="transmembrane region" description="Helical" evidence="1">
    <location>
        <begin position="371"/>
        <end position="392"/>
    </location>
</feature>
<keyword evidence="2" id="KW-0378">Hydrolase</keyword>
<protein>
    <submittedName>
        <fullName evidence="2">Glycoside hydrolase</fullName>
    </submittedName>
</protein>
<name>A0A2K2G177_9SPHN</name>
<feature type="transmembrane region" description="Helical" evidence="1">
    <location>
        <begin position="166"/>
        <end position="184"/>
    </location>
</feature>
<feature type="transmembrane region" description="Helical" evidence="1">
    <location>
        <begin position="343"/>
        <end position="365"/>
    </location>
</feature>
<dbReference type="OrthoDB" id="7010242at2"/>
<dbReference type="RefSeq" id="WP_103095973.1">
    <property type="nucleotide sequence ID" value="NZ_LYMM01000031.1"/>
</dbReference>
<evidence type="ECO:0000313" key="2">
    <source>
        <dbReference type="EMBL" id="PNU04777.1"/>
    </source>
</evidence>
<feature type="transmembrane region" description="Helical" evidence="1">
    <location>
        <begin position="221"/>
        <end position="240"/>
    </location>
</feature>
<evidence type="ECO:0000313" key="3">
    <source>
        <dbReference type="Proteomes" id="UP000236327"/>
    </source>
</evidence>
<sequence length="507" mass="52892">MSFTFVGLLQLAIGFMLLFRSLPAMLVFVMASGLFGGSAALSVPALGNSSIPPIQFALIFLYLRILMPSGGQFGLLTQGIRDSFALVLFTLYGLAAAFIAPRLFAGHIEVAPMRFDNARNLFDTVPLRPTAQNITAAVYMLGALLATLGTYAAVRVTGGIEALVKGSVAIAWVHALSGVIASQTKGTPVEGFFALFRNGSYAQLDQSYQGFSRVDGFFPEASGWASFALAWFVFNCECWYRSVWARHTGAAALAVGAVLFFSTSSTAYVGLGSYGAFFAIRALAFPASAEPVRLRQAGITVFAIVVIAAIGLALVPGGVARIGDMVLHMTVEKGNSDSGQQRLFWAMQGLTAFTASGGLGVGPGSFRSSSLFMAILGTMGVVGIVTFGIYLFNVVSVIWRSPAGPQGMEGSAGPARERPRDAVRAVMEACAVTAPLILVPAAISSPNSHPGVNFAIFAGAAMALYRMLPRPLIRPDLSLVVSRRISDAPAGASAGGAAGASAAGWPT</sequence>
<keyword evidence="1" id="KW-0812">Transmembrane</keyword>
<evidence type="ECO:0000256" key="1">
    <source>
        <dbReference type="SAM" id="Phobius"/>
    </source>
</evidence>
<dbReference type="EMBL" id="LYMM01000031">
    <property type="protein sequence ID" value="PNU04777.1"/>
    <property type="molecule type" value="Genomic_DNA"/>
</dbReference>
<dbReference type="AlphaFoldDB" id="A0A2K2G177"/>
<organism evidence="2 3">
    <name type="scientific">Novosphingobium guangzhouense</name>
    <dbReference type="NCBI Taxonomy" id="1850347"/>
    <lineage>
        <taxon>Bacteria</taxon>
        <taxon>Pseudomonadati</taxon>
        <taxon>Pseudomonadota</taxon>
        <taxon>Alphaproteobacteria</taxon>
        <taxon>Sphingomonadales</taxon>
        <taxon>Sphingomonadaceae</taxon>
        <taxon>Novosphingobium</taxon>
    </lineage>
</organism>
<feature type="transmembrane region" description="Helical" evidence="1">
    <location>
        <begin position="84"/>
        <end position="104"/>
    </location>
</feature>
<gene>
    <name evidence="2" type="ORF">A8V01_18665</name>
</gene>
<proteinExistence type="predicted"/>
<keyword evidence="1" id="KW-1133">Transmembrane helix</keyword>